<comment type="caution">
    <text evidence="3">The sequence shown here is derived from an EMBL/GenBank/DDBJ whole genome shotgun (WGS) entry which is preliminary data.</text>
</comment>
<dbReference type="SUPFAM" id="SSF52540">
    <property type="entry name" value="P-loop containing nucleoside triphosphate hydrolases"/>
    <property type="match status" value="2"/>
</dbReference>
<dbReference type="InterPro" id="IPR006935">
    <property type="entry name" value="Helicase/UvrB_N"/>
</dbReference>
<dbReference type="Pfam" id="PF04851">
    <property type="entry name" value="ResIII"/>
    <property type="match status" value="1"/>
</dbReference>
<gene>
    <name evidence="3" type="ORF">GGR27_003427</name>
</gene>
<keyword evidence="3" id="KW-0378">Hydrolase</keyword>
<organism evidence="3 4">
    <name type="scientific">Neolewinella antarctica</name>
    <dbReference type="NCBI Taxonomy" id="442734"/>
    <lineage>
        <taxon>Bacteria</taxon>
        <taxon>Pseudomonadati</taxon>
        <taxon>Bacteroidota</taxon>
        <taxon>Saprospiria</taxon>
        <taxon>Saprospirales</taxon>
        <taxon>Lewinellaceae</taxon>
        <taxon>Neolewinella</taxon>
    </lineage>
</organism>
<dbReference type="Proteomes" id="UP000770785">
    <property type="component" value="Unassembled WGS sequence"/>
</dbReference>
<dbReference type="PANTHER" id="PTHR47396:SF1">
    <property type="entry name" value="ATP-DEPENDENT HELICASE IRC3-RELATED"/>
    <property type="match status" value="1"/>
</dbReference>
<sequence>MNSPFDVTRPEDRWQPSATQLRTEESARILPPLVAETRRRVHEWRSSGYQGASTTTLALLEYWFEGNHYEPETDDTFQFYFAQRESFETIAWLYETAKYREKYDMVRLAGDSLVSPNHFEEDWTRYVIKMATGTGKTKVLGLVLVWSYFHNLYETDSPLSRNFLLIAPNIIVLNRLLKDFAGLKYFFDDPFLPPNGHYGHNWTDDFQPTLHVQDEVRPISDRGNIFLTNIHRVYIDEDRQPTVEEQFLGLKVKPDADKGKGFDLRQVLDSDKLSDIVVLNDEAHHIHDKKLAWYKAIESLYDQFRQRGVPGLRMQVDVTATPKHDDGTIFIQTVADYPLVEAIKHGVVKTPVLPSPESRRRVRERDSADFVERYRDHLQLGYIEWEKQFDEIGHDKVPILFIMTMTTREADQAKEFLEMNYSKMRGRVLSIHTNKDGSISESKSTKNQAVLEGLRTAADQIDRADSPFRAVTSVMMLREGWDVRNVTTIVGLRPYSSKSKILPELAIGRGLRKMYLIGVPESLVVVGTEHFINFIEELQHQGVEFRHADLGARGTRAQAPLLIEIDREKSPEQLHELDIPLPILEPRIVRDYSRLSELDVSAASHQIAQLHDYVGDVREIIFNNFHGEFNHLTELPDFVPNWRNVLSFITQGILKSNRLFSGFDLLYPEVEAFARRQLFAKIVDPENEQVLKNLANPGVKKIIYDVFNSAISGLIIKDKETTEIAGYTTLLDTRPIAKAFEQFITSKKSVFGKTIGDNEMEKSFAALCEHDFDDVKAYAKNTIGQGGVNFHVEYQNEKGGISRFYPDFLVKLQGGKTIYVVETKGRMDANDKRKIIRLVKWCDDVNALQQAYRYEPLFVSWDDWVLHASKARSFRDMIDVYARATRDLAGAGAGAG</sequence>
<dbReference type="EC" id="3.1.21.5" evidence="3"/>
<evidence type="ECO:0000313" key="4">
    <source>
        <dbReference type="Proteomes" id="UP000770785"/>
    </source>
</evidence>
<feature type="domain" description="Helicase/UvrB N-terminal" evidence="2">
    <location>
        <begin position="117"/>
        <end position="323"/>
    </location>
</feature>
<dbReference type="Gene3D" id="3.40.50.300">
    <property type="entry name" value="P-loop containing nucleotide triphosphate hydrolases"/>
    <property type="match status" value="2"/>
</dbReference>
<dbReference type="GO" id="GO:0015668">
    <property type="term" value="F:type III site-specific deoxyribonuclease activity"/>
    <property type="evidence" value="ECO:0007669"/>
    <property type="project" value="UniProtKB-EC"/>
</dbReference>
<dbReference type="PANTHER" id="PTHR47396">
    <property type="entry name" value="TYPE I RESTRICTION ENZYME ECOKI R PROTEIN"/>
    <property type="match status" value="1"/>
</dbReference>
<protein>
    <submittedName>
        <fullName evidence="3">Type III restriction enzyme</fullName>
        <ecNumber evidence="3">3.1.21.5</ecNumber>
    </submittedName>
</protein>
<dbReference type="EMBL" id="JAATJH010000007">
    <property type="protein sequence ID" value="NJC27908.1"/>
    <property type="molecule type" value="Genomic_DNA"/>
</dbReference>
<evidence type="ECO:0000313" key="3">
    <source>
        <dbReference type="EMBL" id="NJC27908.1"/>
    </source>
</evidence>
<dbReference type="InterPro" id="IPR027417">
    <property type="entry name" value="P-loop_NTPase"/>
</dbReference>
<name>A0ABX0XF10_9BACT</name>
<dbReference type="InterPro" id="IPR050742">
    <property type="entry name" value="Helicase_Restrict-Modif_Enz"/>
</dbReference>
<feature type="region of interest" description="Disordered" evidence="1">
    <location>
        <begin position="1"/>
        <end position="22"/>
    </location>
</feature>
<accession>A0ABX0XF10</accession>
<evidence type="ECO:0000259" key="2">
    <source>
        <dbReference type="Pfam" id="PF04851"/>
    </source>
</evidence>
<proteinExistence type="predicted"/>
<dbReference type="RefSeq" id="WP_168039452.1">
    <property type="nucleotide sequence ID" value="NZ_JAATJH010000007.1"/>
</dbReference>
<keyword evidence="4" id="KW-1185">Reference proteome</keyword>
<evidence type="ECO:0000256" key="1">
    <source>
        <dbReference type="SAM" id="MobiDB-lite"/>
    </source>
</evidence>
<reference evidence="3 4" key="1">
    <citation type="submission" date="2020-03" db="EMBL/GenBank/DDBJ databases">
        <title>Genomic Encyclopedia of Type Strains, Phase IV (KMG-IV): sequencing the most valuable type-strain genomes for metagenomic binning, comparative biology and taxonomic classification.</title>
        <authorList>
            <person name="Goeker M."/>
        </authorList>
    </citation>
    <scope>NUCLEOTIDE SEQUENCE [LARGE SCALE GENOMIC DNA]</scope>
    <source>
        <strain evidence="3 4">DSM 105096</strain>
    </source>
</reference>